<gene>
    <name evidence="1" type="ORF">Gotri_019272</name>
</gene>
<name>A0A7J9ECD0_9ROSI</name>
<evidence type="ECO:0000313" key="2">
    <source>
        <dbReference type="Proteomes" id="UP000593568"/>
    </source>
</evidence>
<protein>
    <submittedName>
        <fullName evidence="1">Uncharacterized protein</fullName>
    </submittedName>
</protein>
<proteinExistence type="predicted"/>
<evidence type="ECO:0000313" key="1">
    <source>
        <dbReference type="EMBL" id="MBA0770667.1"/>
    </source>
</evidence>
<sequence>MFKYGTLSKGKWWCASSYGESLMVDAVMVDDDRAK</sequence>
<organism evidence="1 2">
    <name type="scientific">Gossypium trilobum</name>
    <dbReference type="NCBI Taxonomy" id="34281"/>
    <lineage>
        <taxon>Eukaryota</taxon>
        <taxon>Viridiplantae</taxon>
        <taxon>Streptophyta</taxon>
        <taxon>Embryophyta</taxon>
        <taxon>Tracheophyta</taxon>
        <taxon>Spermatophyta</taxon>
        <taxon>Magnoliopsida</taxon>
        <taxon>eudicotyledons</taxon>
        <taxon>Gunneridae</taxon>
        <taxon>Pentapetalae</taxon>
        <taxon>rosids</taxon>
        <taxon>malvids</taxon>
        <taxon>Malvales</taxon>
        <taxon>Malvaceae</taxon>
        <taxon>Malvoideae</taxon>
        <taxon>Gossypium</taxon>
    </lineage>
</organism>
<comment type="caution">
    <text evidence="1">The sequence shown here is derived from an EMBL/GenBank/DDBJ whole genome shotgun (WGS) entry which is preliminary data.</text>
</comment>
<dbReference type="AlphaFoldDB" id="A0A7J9ECD0"/>
<dbReference type="Proteomes" id="UP000593568">
    <property type="component" value="Unassembled WGS sequence"/>
</dbReference>
<dbReference type="EMBL" id="JABEZW010000007">
    <property type="protein sequence ID" value="MBA0770667.1"/>
    <property type="molecule type" value="Genomic_DNA"/>
</dbReference>
<accession>A0A7J9ECD0</accession>
<reference evidence="1 2" key="1">
    <citation type="journal article" date="2019" name="Genome Biol. Evol.">
        <title>Insights into the evolution of the New World diploid cottons (Gossypium, subgenus Houzingenia) based on genome sequencing.</title>
        <authorList>
            <person name="Grover C.E."/>
            <person name="Arick M.A. 2nd"/>
            <person name="Thrash A."/>
            <person name="Conover J.L."/>
            <person name="Sanders W.S."/>
            <person name="Peterson D.G."/>
            <person name="Frelichowski J.E."/>
            <person name="Scheffler J.A."/>
            <person name="Scheffler B.E."/>
            <person name="Wendel J.F."/>
        </authorList>
    </citation>
    <scope>NUCLEOTIDE SEQUENCE [LARGE SCALE GENOMIC DNA]</scope>
    <source>
        <strain evidence="1">8</strain>
        <tissue evidence="1">Leaf</tissue>
    </source>
</reference>
<keyword evidence="2" id="KW-1185">Reference proteome</keyword>